<dbReference type="OrthoDB" id="6396257at2"/>
<dbReference type="Proteomes" id="UP000028631">
    <property type="component" value="Unassembled WGS sequence"/>
</dbReference>
<reference evidence="1 2" key="1">
    <citation type="submission" date="2014-07" db="EMBL/GenBank/DDBJ databases">
        <title>Draft Genome Sequences of Environmental Pseudomonas syringae strains.</title>
        <authorList>
            <person name="Baltrus D.A."/>
            <person name="Berge O."/>
            <person name="Morris C."/>
        </authorList>
    </citation>
    <scope>NUCLEOTIDE SEQUENCE [LARGE SCALE GENOMIC DNA]</scope>
    <source>
        <strain evidence="1 2">GAW0119</strain>
    </source>
</reference>
<dbReference type="RefSeq" id="WP_032629895.1">
    <property type="nucleotide sequence ID" value="NZ_JPQU01000046.1"/>
</dbReference>
<dbReference type="PATRIC" id="fig|317.175.peg.3543"/>
<organism evidence="1 2">
    <name type="scientific">Pseudomonas syringae</name>
    <dbReference type="NCBI Taxonomy" id="317"/>
    <lineage>
        <taxon>Bacteria</taxon>
        <taxon>Pseudomonadati</taxon>
        <taxon>Pseudomonadota</taxon>
        <taxon>Gammaproteobacteria</taxon>
        <taxon>Pseudomonadales</taxon>
        <taxon>Pseudomonadaceae</taxon>
        <taxon>Pseudomonas</taxon>
    </lineage>
</organism>
<comment type="caution">
    <text evidence="1">The sequence shown here is derived from an EMBL/GenBank/DDBJ whole genome shotgun (WGS) entry which is preliminary data.</text>
</comment>
<protein>
    <submittedName>
        <fullName evidence="1">Uncharacterized protein</fullName>
    </submittedName>
</protein>
<evidence type="ECO:0000313" key="2">
    <source>
        <dbReference type="Proteomes" id="UP000028631"/>
    </source>
</evidence>
<proteinExistence type="predicted"/>
<evidence type="ECO:0000313" key="1">
    <source>
        <dbReference type="EMBL" id="KFE54204.1"/>
    </source>
</evidence>
<gene>
    <name evidence="1" type="ORF">IV01_17020</name>
</gene>
<accession>A0A085VFJ1</accession>
<sequence>MIPQFVRVAAIDNEQSHLDKIYSALVSSGFWVMPFLYDFGTVKPTPPNPYNGIRIVFTDIHLVDGGMNNMAQQALAIIACLKKVVCDGPYVLIFWTKFPDDAKVVFEDIVARAKDNECVAPVAYGCMDKGLVLGLEEYPDRLPEILTQLNEAIESCGALLLSISWEERVSQAAIRSTYRLFDLAHQQSPSDPLTNWHQLLAYLSTEAVGEAQAAIAPVAAMDVALLPILEDRLHISFENVESLNELLGQQFGKSNLVSKSALNAHYLVSTLSSSSKNSPSTRGVVSVIDRGAWDAHQLELWGQTCNDVLVKEFFLPAQKFDKKFMDSLSPCVVTLTPECDDVQGKVGSYRYLLGVLIPYSDSVRSFYYSKSKRQYSNLSIFDVGVLSIDVGDGVKDYCLLISSNRFFAKPTTDLLHAVPKLRLRRATLEELSHHYATHARRPGVMRFSLY</sequence>
<dbReference type="AlphaFoldDB" id="A0A085VFJ1"/>
<name>A0A085VFJ1_PSESX</name>
<keyword evidence="2" id="KW-1185">Reference proteome</keyword>
<dbReference type="EMBL" id="JPQU01000046">
    <property type="protein sequence ID" value="KFE54204.1"/>
    <property type="molecule type" value="Genomic_DNA"/>
</dbReference>